<gene>
    <name evidence="1" type="ORF">RCL2_002962900</name>
</gene>
<accession>A0A8H3MC98</accession>
<comment type="caution">
    <text evidence="1">The sequence shown here is derived from an EMBL/GenBank/DDBJ whole genome shotgun (WGS) entry which is preliminary data.</text>
</comment>
<dbReference type="EMBL" id="BLAL01000319">
    <property type="protein sequence ID" value="GET03285.1"/>
    <property type="molecule type" value="Genomic_DNA"/>
</dbReference>
<reference evidence="1" key="1">
    <citation type="submission" date="2019-10" db="EMBL/GenBank/DDBJ databases">
        <title>Conservation and host-specific expression of non-tandemly repeated heterogenous ribosome RNA gene in arbuscular mycorrhizal fungi.</title>
        <authorList>
            <person name="Maeda T."/>
            <person name="Kobayashi Y."/>
            <person name="Nakagawa T."/>
            <person name="Ezawa T."/>
            <person name="Yamaguchi K."/>
            <person name="Bino T."/>
            <person name="Nishimoto Y."/>
            <person name="Shigenobu S."/>
            <person name="Kawaguchi M."/>
        </authorList>
    </citation>
    <scope>NUCLEOTIDE SEQUENCE</scope>
    <source>
        <strain evidence="1">HR1</strain>
    </source>
</reference>
<evidence type="ECO:0000313" key="1">
    <source>
        <dbReference type="EMBL" id="GET03285.1"/>
    </source>
</evidence>
<dbReference type="Proteomes" id="UP000615446">
    <property type="component" value="Unassembled WGS sequence"/>
</dbReference>
<dbReference type="AlphaFoldDB" id="A0A8H3MC98"/>
<evidence type="ECO:0000313" key="2">
    <source>
        <dbReference type="Proteomes" id="UP000615446"/>
    </source>
</evidence>
<proteinExistence type="predicted"/>
<protein>
    <submittedName>
        <fullName evidence="1">Cytochrome P450</fullName>
    </submittedName>
</protein>
<name>A0A8H3MC98_9GLOM</name>
<organism evidence="1 2">
    <name type="scientific">Rhizophagus clarus</name>
    <dbReference type="NCBI Taxonomy" id="94130"/>
    <lineage>
        <taxon>Eukaryota</taxon>
        <taxon>Fungi</taxon>
        <taxon>Fungi incertae sedis</taxon>
        <taxon>Mucoromycota</taxon>
        <taxon>Glomeromycotina</taxon>
        <taxon>Glomeromycetes</taxon>
        <taxon>Glomerales</taxon>
        <taxon>Glomeraceae</taxon>
        <taxon>Rhizophagus</taxon>
    </lineage>
</organism>
<sequence>MLSSISIKSWTRTNRNLMKIYLSHCKRIDKIRKEDLRIITGKQIFRNIRDATFGETDTMENSFCFIVYYFKHYPEQL</sequence>